<evidence type="ECO:0000313" key="2">
    <source>
        <dbReference type="EMBL" id="CUS14832.1"/>
    </source>
</evidence>
<dbReference type="Proteomes" id="UP001412239">
    <property type="component" value="Unassembled WGS sequence"/>
</dbReference>
<protein>
    <submittedName>
        <fullName evidence="2">Uncharacterized protein</fullName>
    </submittedName>
</protein>
<sequence>MTGWGNPRTVHLHYPFPSLLPSQPGRWRRAGLNRNYHFHYYYYYYYYYYYFNFFFSFHPASPGCHCSLLRSLRYLTYSYSGVIPPHTQHTHQNSRITTTDRRFHAS</sequence>
<feature type="region of interest" description="Disordered" evidence="1">
    <location>
        <begin position="86"/>
        <end position="106"/>
    </location>
</feature>
<dbReference type="EMBL" id="LN890955">
    <property type="protein sequence ID" value="CUS14832.1"/>
    <property type="molecule type" value="Genomic_DNA"/>
</dbReference>
<accession>A0A292Q4S7</accession>
<evidence type="ECO:0000256" key="1">
    <source>
        <dbReference type="SAM" id="MobiDB-lite"/>
    </source>
</evidence>
<gene>
    <name evidence="2" type="ORF">GSTUAT00001117001</name>
</gene>
<name>A0A292Q4S7_9PEZI</name>
<organism evidence="2 3">
    <name type="scientific">Tuber aestivum</name>
    <name type="common">summer truffle</name>
    <dbReference type="NCBI Taxonomy" id="59557"/>
    <lineage>
        <taxon>Eukaryota</taxon>
        <taxon>Fungi</taxon>
        <taxon>Dikarya</taxon>
        <taxon>Ascomycota</taxon>
        <taxon>Pezizomycotina</taxon>
        <taxon>Pezizomycetes</taxon>
        <taxon>Pezizales</taxon>
        <taxon>Tuberaceae</taxon>
        <taxon>Tuber</taxon>
    </lineage>
</organism>
<reference evidence="2" key="1">
    <citation type="submission" date="2015-10" db="EMBL/GenBank/DDBJ databases">
        <authorList>
            <person name="Regsiter A."/>
            <person name="william w."/>
        </authorList>
    </citation>
    <scope>NUCLEOTIDE SEQUENCE</scope>
    <source>
        <strain evidence="2">Montdore</strain>
    </source>
</reference>
<evidence type="ECO:0000313" key="3">
    <source>
        <dbReference type="Proteomes" id="UP001412239"/>
    </source>
</evidence>
<keyword evidence="3" id="KW-1185">Reference proteome</keyword>
<dbReference type="AlphaFoldDB" id="A0A292Q4S7"/>
<proteinExistence type="predicted"/>